<reference evidence="1 2" key="2">
    <citation type="submission" date="2013-02" db="EMBL/GenBank/DDBJ databases">
        <title>The Genome Sequence of Plasmodium falciparum 7G8.</title>
        <authorList>
            <consortium name="The Broad Institute Genome Sequencing Platform"/>
            <consortium name="The Broad Institute Genome Sequencing Center for Infectious Disease"/>
            <person name="Neafsey D."/>
            <person name="Cheeseman I."/>
            <person name="Volkman S."/>
            <person name="Adams J."/>
            <person name="Walker B."/>
            <person name="Young S.K."/>
            <person name="Zeng Q."/>
            <person name="Gargeya S."/>
            <person name="Fitzgerald M."/>
            <person name="Haas B."/>
            <person name="Abouelleil A."/>
            <person name="Alvarado L."/>
            <person name="Arachchi H.M."/>
            <person name="Berlin A.M."/>
            <person name="Chapman S.B."/>
            <person name="Dewar J."/>
            <person name="Goldberg J."/>
            <person name="Griggs A."/>
            <person name="Gujja S."/>
            <person name="Hansen M."/>
            <person name="Howarth C."/>
            <person name="Imamovic A."/>
            <person name="Larimer J."/>
            <person name="McCowan C."/>
            <person name="Murphy C."/>
            <person name="Neiman D."/>
            <person name="Pearson M."/>
            <person name="Priest M."/>
            <person name="Roberts A."/>
            <person name="Saif S."/>
            <person name="Shea T."/>
            <person name="Sisk P."/>
            <person name="Sykes S."/>
            <person name="Wortman J."/>
            <person name="Nusbaum C."/>
            <person name="Birren B."/>
        </authorList>
    </citation>
    <scope>NUCLEOTIDE SEQUENCE [LARGE SCALE GENOMIC DNA]</scope>
    <source>
        <strain evidence="1 2">7G8</strain>
    </source>
</reference>
<dbReference type="AlphaFoldDB" id="W7FBP7"/>
<dbReference type="Proteomes" id="UP000030688">
    <property type="component" value="Unassembled WGS sequence"/>
</dbReference>
<gene>
    <name evidence="1" type="ORF">PFBG_04102</name>
</gene>
<evidence type="ECO:0000313" key="2">
    <source>
        <dbReference type="Proteomes" id="UP000030688"/>
    </source>
</evidence>
<accession>W7FBP7</accession>
<reference evidence="2" key="1">
    <citation type="submission" date="2007-11" db="EMBL/GenBank/DDBJ databases">
        <authorList>
            <consortium name="The Broad Institute Genome Sequencing Platform"/>
            <person name="Volkman S.K."/>
            <person name="Daily J.P."/>
            <person name="Sarr O."/>
            <person name="Ndiaye D."/>
            <person name="Ndir O."/>
            <person name="Mboup S."/>
            <person name="Lukens A."/>
            <person name="Stange-Thomann N."/>
            <person name="Mauceli E."/>
            <person name="Gnerre S."/>
            <person name="Jaffe D."/>
            <person name="Zainoun J."/>
            <person name="Wiegand R.C."/>
            <person name="Birren B."/>
            <person name="Galagan J."/>
            <person name="Lander E."/>
            <person name="Wirth D.F."/>
        </authorList>
    </citation>
    <scope>NUCLEOTIDE SEQUENCE [LARGE SCALE GENOMIC DNA]</scope>
    <source>
        <strain evidence="2">7G8</strain>
    </source>
</reference>
<sequence length="89" mass="10982">MGITVTSIFIFKMKSENYAYSEKNKFNSSYYNIYIWYLCEQNYYYTEQNNNILNNEQLKGWKFNKKKKKKKKKDFYCVNMDYLSNKIIV</sequence>
<evidence type="ECO:0000313" key="1">
    <source>
        <dbReference type="EMBL" id="EUR68137.1"/>
    </source>
</evidence>
<name>W7FBP7_PLAF8</name>
<dbReference type="EMBL" id="KE123629">
    <property type="protein sequence ID" value="EUR68137.1"/>
    <property type="molecule type" value="Genomic_DNA"/>
</dbReference>
<protein>
    <submittedName>
        <fullName evidence="1">Uncharacterized protein</fullName>
    </submittedName>
</protein>
<proteinExistence type="predicted"/>
<organism evidence="1 2">
    <name type="scientific">Plasmodium falciparum (isolate 7G8)</name>
    <dbReference type="NCBI Taxonomy" id="57266"/>
    <lineage>
        <taxon>Eukaryota</taxon>
        <taxon>Sar</taxon>
        <taxon>Alveolata</taxon>
        <taxon>Apicomplexa</taxon>
        <taxon>Aconoidasida</taxon>
        <taxon>Haemosporida</taxon>
        <taxon>Plasmodiidae</taxon>
        <taxon>Plasmodium</taxon>
        <taxon>Plasmodium (Laverania)</taxon>
    </lineage>
</organism>